<dbReference type="InParanoid" id="H1XPR1"/>
<keyword evidence="5" id="KW-1185">Reference proteome</keyword>
<dbReference type="FunCoup" id="H1XPR1">
    <property type="interactions" value="56"/>
</dbReference>
<accession>H1XPR1</accession>
<dbReference type="PRINTS" id="PR01490">
    <property type="entry name" value="RTXTOXIND"/>
</dbReference>
<dbReference type="HOGENOM" id="CLU_018816_6_1_0"/>
<proteinExistence type="predicted"/>
<dbReference type="RefSeq" id="WP_006926889.1">
    <property type="nucleotide sequence ID" value="NZ_CM001402.1"/>
</dbReference>
<evidence type="ECO:0000313" key="3">
    <source>
        <dbReference type="EMBL" id="APF19885.1"/>
    </source>
</evidence>
<dbReference type="SUPFAM" id="SSF111369">
    <property type="entry name" value="HlyD-like secretion proteins"/>
    <property type="match status" value="2"/>
</dbReference>
<dbReference type="Gene3D" id="2.40.30.170">
    <property type="match status" value="1"/>
</dbReference>
<evidence type="ECO:0000259" key="2">
    <source>
        <dbReference type="Pfam" id="PF25881"/>
    </source>
</evidence>
<dbReference type="eggNOG" id="COG0845">
    <property type="taxonomic scope" value="Bacteria"/>
</dbReference>
<dbReference type="PANTHER" id="PTHR30438:SF1">
    <property type="entry name" value="36 KDA ANTIGEN"/>
    <property type="match status" value="1"/>
</dbReference>
<reference evidence="3 6" key="2">
    <citation type="submission" date="2016-11" db="EMBL/GenBank/DDBJ databases">
        <title>Genomic analysis of Caldithrix abyssi and proposal of a novel bacterial phylum Caldithrichaeota.</title>
        <authorList>
            <person name="Kublanov I."/>
            <person name="Sigalova O."/>
            <person name="Gavrilov S."/>
            <person name="Lebedinsky A."/>
            <person name="Ivanova N."/>
            <person name="Daum C."/>
            <person name="Reddy T."/>
            <person name="Klenk H.P."/>
            <person name="Goker M."/>
            <person name="Reva O."/>
            <person name="Miroshnichenko M."/>
            <person name="Kyprides N."/>
            <person name="Woyke T."/>
            <person name="Gelfand M."/>
        </authorList>
    </citation>
    <scope>NUCLEOTIDE SEQUENCE [LARGE SCALE GENOMIC DNA]</scope>
    <source>
        <strain evidence="3 6">LF13</strain>
    </source>
</reference>
<dbReference type="OrthoDB" id="9793801at2"/>
<evidence type="ECO:0000313" key="5">
    <source>
        <dbReference type="Proteomes" id="UP000004671"/>
    </source>
</evidence>
<gene>
    <name evidence="3" type="primary">hlyD</name>
    <name evidence="3" type="ORF">Cabys_3137</name>
    <name evidence="4" type="ORF">Calab_0336</name>
</gene>
<evidence type="ECO:0000313" key="6">
    <source>
        <dbReference type="Proteomes" id="UP000183868"/>
    </source>
</evidence>
<dbReference type="PaxDb" id="880073-Calab_0336"/>
<name>H1XPR1_CALAY</name>
<dbReference type="InterPro" id="IPR059052">
    <property type="entry name" value="HH_YbhG-like"/>
</dbReference>
<dbReference type="AlphaFoldDB" id="H1XPR1"/>
<dbReference type="Proteomes" id="UP000004671">
    <property type="component" value="Chromosome"/>
</dbReference>
<dbReference type="PANTHER" id="PTHR30438">
    <property type="entry name" value="36 KDA ANTIGEN-RELATED"/>
    <property type="match status" value="1"/>
</dbReference>
<dbReference type="EMBL" id="CM001402">
    <property type="protein sequence ID" value="EHO39982.1"/>
    <property type="molecule type" value="Genomic_DNA"/>
</dbReference>
<keyword evidence="1" id="KW-0175">Coiled coil</keyword>
<feature type="domain" description="YbhG-like alpha-helical hairpin" evidence="2">
    <location>
        <begin position="77"/>
        <end position="195"/>
    </location>
</feature>
<protein>
    <submittedName>
        <fullName evidence="3">HlyD family secretion protein</fullName>
    </submittedName>
    <submittedName>
        <fullName evidence="4">Secretion protein HlyD family protein</fullName>
    </submittedName>
</protein>
<feature type="coiled-coil region" evidence="1">
    <location>
        <begin position="148"/>
        <end position="179"/>
    </location>
</feature>
<reference evidence="4 5" key="1">
    <citation type="submission" date="2011-09" db="EMBL/GenBank/DDBJ databases">
        <title>The permanent draft genome of Caldithrix abyssi DSM 13497.</title>
        <authorList>
            <consortium name="US DOE Joint Genome Institute (JGI-PGF)"/>
            <person name="Lucas S."/>
            <person name="Han J."/>
            <person name="Lapidus A."/>
            <person name="Bruce D."/>
            <person name="Goodwin L."/>
            <person name="Pitluck S."/>
            <person name="Peters L."/>
            <person name="Kyrpides N."/>
            <person name="Mavromatis K."/>
            <person name="Ivanova N."/>
            <person name="Mikhailova N."/>
            <person name="Chertkov O."/>
            <person name="Detter J.C."/>
            <person name="Tapia R."/>
            <person name="Han C."/>
            <person name="Land M."/>
            <person name="Hauser L."/>
            <person name="Markowitz V."/>
            <person name="Cheng J.-F."/>
            <person name="Hugenholtz P."/>
            <person name="Woyke T."/>
            <person name="Wu D."/>
            <person name="Spring S."/>
            <person name="Brambilla E."/>
            <person name="Klenk H.-P."/>
            <person name="Eisen J.A."/>
        </authorList>
    </citation>
    <scope>NUCLEOTIDE SEQUENCE [LARGE SCALE GENOMIC DNA]</scope>
    <source>
        <strain evidence="4 5">DSM 13497</strain>
    </source>
</reference>
<evidence type="ECO:0000256" key="1">
    <source>
        <dbReference type="SAM" id="Coils"/>
    </source>
</evidence>
<dbReference type="Pfam" id="PF25881">
    <property type="entry name" value="HH_YBHG"/>
    <property type="match status" value="1"/>
</dbReference>
<dbReference type="KEGG" id="caby:Cabys_3137"/>
<organism evidence="4 5">
    <name type="scientific">Caldithrix abyssi DSM 13497</name>
    <dbReference type="NCBI Taxonomy" id="880073"/>
    <lineage>
        <taxon>Bacteria</taxon>
        <taxon>Pseudomonadati</taxon>
        <taxon>Calditrichota</taxon>
        <taxon>Calditrichia</taxon>
        <taxon>Calditrichales</taxon>
        <taxon>Calditrichaceae</taxon>
        <taxon>Caldithrix</taxon>
    </lineage>
</organism>
<dbReference type="STRING" id="880073.Cabys_3137"/>
<dbReference type="Gene3D" id="2.40.50.100">
    <property type="match status" value="1"/>
</dbReference>
<sequence precursor="true">MKNLKDKLLWFVPLTIIVVALLFILINTFAHHEVIVTGMVETKEIDVASKIPGRIDSLLVREGEQVKKGQLLATLQSKEIDAKVLQAKSVMEAARAQYEMALNGARPEEKEAVQKLYLQAKHQFEFARKTYQRMQKVYKDSVVAQQTMDEIEFKYRAAKEQMEAAQAKYQMVLKGARQEQIKAAEALFHQAEGAYREALAYKEETRLYSPIDGQVQTLVADAGEIIAAGYPIVTLIDPADSWAVFHLREDQLAGIKEGQIVKGFVPALKKELEFKITYLADMGDYATWRATNQKGDFDLKTFEVHARPVKAVDGLRAGMTVQFKIDEIN</sequence>
<evidence type="ECO:0000313" key="4">
    <source>
        <dbReference type="EMBL" id="EHO39982.1"/>
    </source>
</evidence>
<dbReference type="EMBL" id="CP018099">
    <property type="protein sequence ID" value="APF19885.1"/>
    <property type="molecule type" value="Genomic_DNA"/>
</dbReference>
<dbReference type="Proteomes" id="UP000183868">
    <property type="component" value="Chromosome"/>
</dbReference>